<keyword evidence="5" id="KW-0489">Methyltransferase</keyword>
<dbReference type="InterPro" id="IPR036413">
    <property type="entry name" value="YaeB-like_sf"/>
</dbReference>
<evidence type="ECO:0000256" key="1">
    <source>
        <dbReference type="ARBA" id="ARBA00022691"/>
    </source>
</evidence>
<dbReference type="InterPro" id="IPR036414">
    <property type="entry name" value="YaeB_N_sf"/>
</dbReference>
<reference evidence="6" key="1">
    <citation type="submission" date="2023-07" db="EMBL/GenBank/DDBJ databases">
        <title>30 novel species of actinomycetes from the DSMZ collection.</title>
        <authorList>
            <person name="Nouioui I."/>
        </authorList>
    </citation>
    <scope>NUCLEOTIDE SEQUENCE [LARGE SCALE GENOMIC DNA]</scope>
    <source>
        <strain evidence="6">DSM 44938</strain>
    </source>
</reference>
<feature type="compositionally biased region" description="Basic residues" evidence="3">
    <location>
        <begin position="63"/>
        <end position="79"/>
    </location>
</feature>
<evidence type="ECO:0000313" key="6">
    <source>
        <dbReference type="Proteomes" id="UP001183246"/>
    </source>
</evidence>
<dbReference type="PANTHER" id="PTHR12818">
    <property type="entry name" value="TRNA (ADENINE(37)-N6)-METHYLTRANSFERASE"/>
    <property type="match status" value="1"/>
</dbReference>
<evidence type="ECO:0000259" key="4">
    <source>
        <dbReference type="PROSITE" id="PS51668"/>
    </source>
</evidence>
<feature type="domain" description="TsaA-like" evidence="4">
    <location>
        <begin position="1"/>
        <end position="170"/>
    </location>
</feature>
<comment type="similarity">
    <text evidence="2">Belongs to the tRNA methyltransferase O family.</text>
</comment>
<sequence>MTDEAAGRPPVRSPPRPASGGCHGVGEEDGEGERRRQPPHRDGGRGAPGGVRRRLEHRDGGHPARRRPVHAGRAGRARRVLAPGGDLPLPPRKPGRVHTGARHPRGNADWPLVGIFAQRGKDRPNRLGVSRCWLLGVEGLDVRVRGLDAVHGTPVLDLKPYMAEFGPQGEVRQPDWATELMRAYY</sequence>
<accession>A0ABU2N0N4</accession>
<feature type="compositionally biased region" description="Basic residues" evidence="3">
    <location>
        <begin position="93"/>
        <end position="105"/>
    </location>
</feature>
<dbReference type="PROSITE" id="PS51668">
    <property type="entry name" value="TSAA_2"/>
    <property type="match status" value="1"/>
</dbReference>
<comment type="caution">
    <text evidence="5">The sequence shown here is derived from an EMBL/GenBank/DDBJ whole genome shotgun (WGS) entry which is preliminary data.</text>
</comment>
<evidence type="ECO:0000256" key="3">
    <source>
        <dbReference type="SAM" id="MobiDB-lite"/>
    </source>
</evidence>
<gene>
    <name evidence="5" type="ORF">RM590_33590</name>
</gene>
<evidence type="ECO:0000313" key="5">
    <source>
        <dbReference type="EMBL" id="MDT0347467.1"/>
    </source>
</evidence>
<dbReference type="Pfam" id="PF01980">
    <property type="entry name" value="TrmO_N"/>
    <property type="match status" value="1"/>
</dbReference>
<keyword evidence="5" id="KW-0808">Transferase</keyword>
<dbReference type="EC" id="2.1.1.-" evidence="5"/>
<dbReference type="GO" id="GO:0032259">
    <property type="term" value="P:methylation"/>
    <property type="evidence" value="ECO:0007669"/>
    <property type="project" value="UniProtKB-KW"/>
</dbReference>
<dbReference type="GO" id="GO:0008168">
    <property type="term" value="F:methyltransferase activity"/>
    <property type="evidence" value="ECO:0007669"/>
    <property type="project" value="UniProtKB-KW"/>
</dbReference>
<feature type="compositionally biased region" description="Basic and acidic residues" evidence="3">
    <location>
        <begin position="32"/>
        <end position="44"/>
    </location>
</feature>
<protein>
    <submittedName>
        <fullName evidence="5">TrmO family methyltransferase</fullName>
        <ecNumber evidence="5">2.1.1.-</ecNumber>
    </submittedName>
</protein>
<dbReference type="InterPro" id="IPR023370">
    <property type="entry name" value="TrmO-like_N"/>
</dbReference>
<organism evidence="5 6">
    <name type="scientific">Streptomyces litchfieldiae</name>
    <dbReference type="NCBI Taxonomy" id="3075543"/>
    <lineage>
        <taxon>Bacteria</taxon>
        <taxon>Bacillati</taxon>
        <taxon>Actinomycetota</taxon>
        <taxon>Actinomycetes</taxon>
        <taxon>Kitasatosporales</taxon>
        <taxon>Streptomycetaceae</taxon>
        <taxon>Streptomyces</taxon>
    </lineage>
</organism>
<dbReference type="Proteomes" id="UP001183246">
    <property type="component" value="Unassembled WGS sequence"/>
</dbReference>
<keyword evidence="1" id="KW-0949">S-adenosyl-L-methionine</keyword>
<dbReference type="EMBL" id="JAVREL010000033">
    <property type="protein sequence ID" value="MDT0347467.1"/>
    <property type="molecule type" value="Genomic_DNA"/>
</dbReference>
<dbReference type="SUPFAM" id="SSF118196">
    <property type="entry name" value="YaeB-like"/>
    <property type="match status" value="1"/>
</dbReference>
<proteinExistence type="inferred from homology"/>
<feature type="region of interest" description="Disordered" evidence="3">
    <location>
        <begin position="1"/>
        <end position="105"/>
    </location>
</feature>
<dbReference type="RefSeq" id="WP_311708593.1">
    <property type="nucleotide sequence ID" value="NZ_JAVREL010000033.1"/>
</dbReference>
<name>A0ABU2N0N4_9ACTN</name>
<dbReference type="PANTHER" id="PTHR12818:SF0">
    <property type="entry name" value="TRNA (ADENINE(37)-N6)-METHYLTRANSFERASE"/>
    <property type="match status" value="1"/>
</dbReference>
<dbReference type="Gene3D" id="2.40.30.70">
    <property type="entry name" value="YaeB-like"/>
    <property type="match status" value="1"/>
</dbReference>
<keyword evidence="6" id="KW-1185">Reference proteome</keyword>
<dbReference type="InterPro" id="IPR040372">
    <property type="entry name" value="YaeB-like"/>
</dbReference>
<evidence type="ECO:0000256" key="2">
    <source>
        <dbReference type="ARBA" id="ARBA00033753"/>
    </source>
</evidence>